<dbReference type="AlphaFoldDB" id="A0AAW2AUD4"/>
<comment type="similarity">
    <text evidence="2">Belongs to the DAN family.</text>
</comment>
<evidence type="ECO:0000259" key="6">
    <source>
        <dbReference type="SMART" id="SM00041"/>
    </source>
</evidence>
<dbReference type="EMBL" id="JAWDJR010000004">
    <property type="protein sequence ID" value="KAK9976526.1"/>
    <property type="molecule type" value="Genomic_DNA"/>
</dbReference>
<evidence type="ECO:0000256" key="1">
    <source>
        <dbReference type="ARBA" id="ARBA00004613"/>
    </source>
</evidence>
<dbReference type="InterPro" id="IPR029034">
    <property type="entry name" value="Cystine-knot_cytokine"/>
</dbReference>
<dbReference type="GO" id="GO:0038098">
    <property type="term" value="P:sequestering of BMP from receptor via BMP binding"/>
    <property type="evidence" value="ECO:0007669"/>
    <property type="project" value="TreeGrafter"/>
</dbReference>
<protein>
    <recommendedName>
        <fullName evidence="6">CTCK domain-containing protein</fullName>
    </recommendedName>
</protein>
<evidence type="ECO:0000256" key="5">
    <source>
        <dbReference type="ARBA" id="ARBA00023157"/>
    </source>
</evidence>
<accession>A0AAW2AUD4</accession>
<dbReference type="Gene3D" id="2.10.90.10">
    <property type="entry name" value="Cystine-knot cytokines"/>
    <property type="match status" value="1"/>
</dbReference>
<dbReference type="PANTHER" id="PTHR15283">
    <property type="entry name" value="GREMLIN 1"/>
    <property type="match status" value="1"/>
</dbReference>
<keyword evidence="8" id="KW-1185">Reference proteome</keyword>
<name>A0AAW2AUD4_CULAL</name>
<keyword evidence="4" id="KW-0732">Signal</keyword>
<organism evidence="7 8">
    <name type="scientific">Culter alburnus</name>
    <name type="common">Topmouth culter</name>
    <dbReference type="NCBI Taxonomy" id="194366"/>
    <lineage>
        <taxon>Eukaryota</taxon>
        <taxon>Metazoa</taxon>
        <taxon>Chordata</taxon>
        <taxon>Craniata</taxon>
        <taxon>Vertebrata</taxon>
        <taxon>Euteleostomi</taxon>
        <taxon>Actinopterygii</taxon>
        <taxon>Neopterygii</taxon>
        <taxon>Teleostei</taxon>
        <taxon>Ostariophysi</taxon>
        <taxon>Cypriniformes</taxon>
        <taxon>Xenocyprididae</taxon>
        <taxon>Xenocypridinae</taxon>
        <taxon>Culter</taxon>
    </lineage>
</organism>
<evidence type="ECO:0000256" key="4">
    <source>
        <dbReference type="ARBA" id="ARBA00022729"/>
    </source>
</evidence>
<dbReference type="SMART" id="SM00041">
    <property type="entry name" value="CT"/>
    <property type="match status" value="1"/>
</dbReference>
<dbReference type="GO" id="GO:0009887">
    <property type="term" value="P:animal organ morphogenesis"/>
    <property type="evidence" value="ECO:0007669"/>
    <property type="project" value="TreeGrafter"/>
</dbReference>
<dbReference type="GO" id="GO:0036122">
    <property type="term" value="F:BMP binding"/>
    <property type="evidence" value="ECO:0007669"/>
    <property type="project" value="TreeGrafter"/>
</dbReference>
<gene>
    <name evidence="7" type="ORF">ABG768_021731</name>
</gene>
<proteinExistence type="inferred from homology"/>
<dbReference type="GO" id="GO:0005615">
    <property type="term" value="C:extracellular space"/>
    <property type="evidence" value="ECO:0007669"/>
    <property type="project" value="TreeGrafter"/>
</dbReference>
<comment type="caution">
    <text evidence="7">The sequence shown here is derived from an EMBL/GenBank/DDBJ whole genome shotgun (WGS) entry which is preliminary data.</text>
</comment>
<evidence type="ECO:0000313" key="8">
    <source>
        <dbReference type="Proteomes" id="UP001479290"/>
    </source>
</evidence>
<dbReference type="InterPro" id="IPR006207">
    <property type="entry name" value="Cys_knot_C"/>
</dbReference>
<feature type="domain" description="CTCK" evidence="6">
    <location>
        <begin position="63"/>
        <end position="142"/>
    </location>
</feature>
<keyword evidence="3" id="KW-0964">Secreted</keyword>
<keyword evidence="5" id="KW-1015">Disulfide bond</keyword>
<reference evidence="7 8" key="1">
    <citation type="submission" date="2024-05" db="EMBL/GenBank/DDBJ databases">
        <title>A high-quality chromosomal-level genome assembly of Topmouth culter (Culter alburnus).</title>
        <authorList>
            <person name="Zhao H."/>
        </authorList>
    </citation>
    <scope>NUCLEOTIDE SEQUENCE [LARGE SCALE GENOMIC DNA]</scope>
    <source>
        <strain evidence="7">CATC2023</strain>
        <tissue evidence="7">Muscle</tissue>
    </source>
</reference>
<comment type="subcellular location">
    <subcellularLocation>
        <location evidence="1">Secreted</location>
    </subcellularLocation>
</comment>
<dbReference type="GO" id="GO:0048018">
    <property type="term" value="F:receptor ligand activity"/>
    <property type="evidence" value="ECO:0007669"/>
    <property type="project" value="TreeGrafter"/>
</dbReference>
<evidence type="ECO:0000313" key="7">
    <source>
        <dbReference type="EMBL" id="KAK9976526.1"/>
    </source>
</evidence>
<dbReference type="InterPro" id="IPR004133">
    <property type="entry name" value="DAN_dom"/>
</dbReference>
<dbReference type="Pfam" id="PF03045">
    <property type="entry name" value="DAN"/>
    <property type="match status" value="1"/>
</dbReference>
<evidence type="ECO:0000256" key="2">
    <source>
        <dbReference type="ARBA" id="ARBA00007872"/>
    </source>
</evidence>
<dbReference type="Proteomes" id="UP001479290">
    <property type="component" value="Unassembled WGS sequence"/>
</dbReference>
<dbReference type="PANTHER" id="PTHR15283:SF2">
    <property type="entry name" value="GREMLIN-2"/>
    <property type="match status" value="1"/>
</dbReference>
<sequence length="159" mass="18694">MAYESQYFNEQHIQSTKEFNKTSQDSPKCIPDRCVHKQEVLVSSQEVLVVMGRKYLKSDWCKTQPLRQTVSQEDCRSRMVINRFCYGQCNFFFIPRHVKKEQESFQSCVFCRPNRFTSLTVELNCCRKIQSVKQCHCMSVSVSKSGNSERTMLRQPLLI</sequence>
<evidence type="ECO:0000256" key="3">
    <source>
        <dbReference type="ARBA" id="ARBA00022525"/>
    </source>
</evidence>